<dbReference type="EMBL" id="CM042883">
    <property type="protein sequence ID" value="KAI4377329.1"/>
    <property type="molecule type" value="Genomic_DNA"/>
</dbReference>
<evidence type="ECO:0000313" key="1">
    <source>
        <dbReference type="EMBL" id="KAI4377329.1"/>
    </source>
</evidence>
<reference evidence="2" key="1">
    <citation type="journal article" date="2023" name="Front. Plant Sci.">
        <title>Chromosomal-level genome assembly of Melastoma candidum provides insights into trichome evolution.</title>
        <authorList>
            <person name="Zhong Y."/>
            <person name="Wu W."/>
            <person name="Sun C."/>
            <person name="Zou P."/>
            <person name="Liu Y."/>
            <person name="Dai S."/>
            <person name="Zhou R."/>
        </authorList>
    </citation>
    <scope>NUCLEOTIDE SEQUENCE [LARGE SCALE GENOMIC DNA]</scope>
</reference>
<sequence>MCTRLWNSSSCLQTLWYLRQSSGNGCILQKLEQLSVEALRANRRQSLTPRSSRFKHVSSSKLFAAPSSPSAILPSARGTPLQGANKFGLPQDHTSYSQQLTEKQQDIPGQCSSSNDNDSVADLKESGASGARESFEADGEEEAEGDRTD</sequence>
<name>A0ACB9RI89_9MYRT</name>
<comment type="caution">
    <text evidence="1">The sequence shown here is derived from an EMBL/GenBank/DDBJ whole genome shotgun (WGS) entry which is preliminary data.</text>
</comment>
<evidence type="ECO:0000313" key="2">
    <source>
        <dbReference type="Proteomes" id="UP001057402"/>
    </source>
</evidence>
<proteinExistence type="predicted"/>
<dbReference type="Proteomes" id="UP001057402">
    <property type="component" value="Chromosome 4"/>
</dbReference>
<organism evidence="1 2">
    <name type="scientific">Melastoma candidum</name>
    <dbReference type="NCBI Taxonomy" id="119954"/>
    <lineage>
        <taxon>Eukaryota</taxon>
        <taxon>Viridiplantae</taxon>
        <taxon>Streptophyta</taxon>
        <taxon>Embryophyta</taxon>
        <taxon>Tracheophyta</taxon>
        <taxon>Spermatophyta</taxon>
        <taxon>Magnoliopsida</taxon>
        <taxon>eudicotyledons</taxon>
        <taxon>Gunneridae</taxon>
        <taxon>Pentapetalae</taxon>
        <taxon>rosids</taxon>
        <taxon>malvids</taxon>
        <taxon>Myrtales</taxon>
        <taxon>Melastomataceae</taxon>
        <taxon>Melastomatoideae</taxon>
        <taxon>Melastomateae</taxon>
        <taxon>Melastoma</taxon>
    </lineage>
</organism>
<accession>A0ACB9RI89</accession>
<gene>
    <name evidence="1" type="ORF">MLD38_014975</name>
</gene>
<protein>
    <submittedName>
        <fullName evidence="1">Uncharacterized protein</fullName>
    </submittedName>
</protein>
<keyword evidence="2" id="KW-1185">Reference proteome</keyword>